<name>A0AAW2FAA2_9HYME</name>
<accession>A0AAW2FAA2</accession>
<keyword evidence="2" id="KW-1185">Reference proteome</keyword>
<evidence type="ECO:0000313" key="1">
    <source>
        <dbReference type="EMBL" id="KAL0112427.1"/>
    </source>
</evidence>
<dbReference type="Proteomes" id="UP001430953">
    <property type="component" value="Unassembled WGS sequence"/>
</dbReference>
<sequence>MWQINIYDHGRLPVSRPIAANCGAIIKKLLFNYCKKSRFICVRLARKVKEARKGSPPRNRNYVCRNLRSTAGSFASYDYESESSRFDRRLSARLERNKTRSLKPGGSQVERRYF</sequence>
<organism evidence="1 2">
    <name type="scientific">Cardiocondyla obscurior</name>
    <dbReference type="NCBI Taxonomy" id="286306"/>
    <lineage>
        <taxon>Eukaryota</taxon>
        <taxon>Metazoa</taxon>
        <taxon>Ecdysozoa</taxon>
        <taxon>Arthropoda</taxon>
        <taxon>Hexapoda</taxon>
        <taxon>Insecta</taxon>
        <taxon>Pterygota</taxon>
        <taxon>Neoptera</taxon>
        <taxon>Endopterygota</taxon>
        <taxon>Hymenoptera</taxon>
        <taxon>Apocrita</taxon>
        <taxon>Aculeata</taxon>
        <taxon>Formicoidea</taxon>
        <taxon>Formicidae</taxon>
        <taxon>Myrmicinae</taxon>
        <taxon>Cardiocondyla</taxon>
    </lineage>
</organism>
<evidence type="ECO:0000313" key="2">
    <source>
        <dbReference type="Proteomes" id="UP001430953"/>
    </source>
</evidence>
<gene>
    <name evidence="1" type="ORF">PUN28_012038</name>
</gene>
<comment type="caution">
    <text evidence="1">The sequence shown here is derived from an EMBL/GenBank/DDBJ whole genome shotgun (WGS) entry which is preliminary data.</text>
</comment>
<proteinExistence type="predicted"/>
<reference evidence="1 2" key="1">
    <citation type="submission" date="2023-03" db="EMBL/GenBank/DDBJ databases">
        <title>High recombination rates correlate with genetic variation in Cardiocondyla obscurior ants.</title>
        <authorList>
            <person name="Errbii M."/>
        </authorList>
    </citation>
    <scope>NUCLEOTIDE SEQUENCE [LARGE SCALE GENOMIC DNA]</scope>
    <source>
        <strain evidence="1">Alpha-2009</strain>
        <tissue evidence="1">Whole body</tissue>
    </source>
</reference>
<protein>
    <submittedName>
        <fullName evidence="1">Uncharacterized protein</fullName>
    </submittedName>
</protein>
<dbReference type="EMBL" id="JADYXP020000012">
    <property type="protein sequence ID" value="KAL0112427.1"/>
    <property type="molecule type" value="Genomic_DNA"/>
</dbReference>
<dbReference type="AlphaFoldDB" id="A0AAW2FAA2"/>